<proteinExistence type="predicted"/>
<evidence type="ECO:0008006" key="3">
    <source>
        <dbReference type="Google" id="ProtNLM"/>
    </source>
</evidence>
<dbReference type="RefSeq" id="WP_008046382.1">
    <property type="nucleotide sequence ID" value="NZ_CH724153.1"/>
</dbReference>
<dbReference type="STRING" id="314283.MED297_00515"/>
<dbReference type="Pfam" id="PF04229">
    <property type="entry name" value="GrpB"/>
    <property type="match status" value="1"/>
</dbReference>
<name>A4BIB8_9GAMM</name>
<dbReference type="InterPro" id="IPR007344">
    <property type="entry name" value="GrpB/CoaE"/>
</dbReference>
<accession>A4BIB8</accession>
<protein>
    <recommendedName>
        <fullName evidence="3">Glutamate-rich protein grpB</fullName>
    </recommendedName>
</protein>
<organism evidence="1 2">
    <name type="scientific">Reinekea blandensis MED297</name>
    <dbReference type="NCBI Taxonomy" id="314283"/>
    <lineage>
        <taxon>Bacteria</taxon>
        <taxon>Pseudomonadati</taxon>
        <taxon>Pseudomonadota</taxon>
        <taxon>Gammaproteobacteria</taxon>
        <taxon>Oceanospirillales</taxon>
        <taxon>Saccharospirillaceae</taxon>
        <taxon>Reinekea</taxon>
    </lineage>
</organism>
<sequence length="178" mass="20582">MKRIIEVVPYDPAWKADFQIEKRLLQHFLSGLDCQIHHIGSTSIPGLAAKPIIDMLLECSSLSELDRFNDQLASIGYTAKGEYGIAGRRYFKKGGVQHSHHLHAYLYDDPNVDRHLAFRDYLRSNPDKAMAYQAIKMEGVRQCDNDVQHYMAHKNEFIQMHERIALSVWQRQPDMAID</sequence>
<dbReference type="Proteomes" id="UP000005953">
    <property type="component" value="Unassembled WGS sequence"/>
</dbReference>
<comment type="caution">
    <text evidence="1">The sequence shown here is derived from an EMBL/GenBank/DDBJ whole genome shotgun (WGS) entry which is preliminary data.</text>
</comment>
<evidence type="ECO:0000313" key="1">
    <source>
        <dbReference type="EMBL" id="EAR08125.1"/>
    </source>
</evidence>
<dbReference type="PANTHER" id="PTHR34822">
    <property type="entry name" value="GRPB DOMAIN PROTEIN (AFU_ORTHOLOGUE AFUA_1G01530)"/>
    <property type="match status" value="1"/>
</dbReference>
<dbReference type="AlphaFoldDB" id="A4BIB8"/>
<reference evidence="1 2" key="1">
    <citation type="submission" date="2006-02" db="EMBL/GenBank/DDBJ databases">
        <authorList>
            <person name="Pinhassi J."/>
            <person name="Pedros-Alio C."/>
            <person name="Ferriera S."/>
            <person name="Johnson J."/>
            <person name="Kravitz S."/>
            <person name="Halpern A."/>
            <person name="Remington K."/>
            <person name="Beeson K."/>
            <person name="Tran B."/>
            <person name="Rogers Y.-H."/>
            <person name="Friedman R."/>
            <person name="Venter J.C."/>
        </authorList>
    </citation>
    <scope>NUCLEOTIDE SEQUENCE [LARGE SCALE GENOMIC DNA]</scope>
    <source>
        <strain evidence="1 2">MED297</strain>
    </source>
</reference>
<evidence type="ECO:0000313" key="2">
    <source>
        <dbReference type="Proteomes" id="UP000005953"/>
    </source>
</evidence>
<dbReference type="SUPFAM" id="SSF81301">
    <property type="entry name" value="Nucleotidyltransferase"/>
    <property type="match status" value="1"/>
</dbReference>
<dbReference type="EMBL" id="AAOE01000025">
    <property type="protein sequence ID" value="EAR08125.1"/>
    <property type="molecule type" value="Genomic_DNA"/>
</dbReference>
<keyword evidence="2" id="KW-1185">Reference proteome</keyword>
<dbReference type="PANTHER" id="PTHR34822:SF1">
    <property type="entry name" value="GRPB FAMILY PROTEIN"/>
    <property type="match status" value="1"/>
</dbReference>
<gene>
    <name evidence="1" type="ORF">MED297_00515</name>
</gene>
<dbReference type="Gene3D" id="3.30.460.10">
    <property type="entry name" value="Beta Polymerase, domain 2"/>
    <property type="match status" value="1"/>
</dbReference>
<dbReference type="InterPro" id="IPR043519">
    <property type="entry name" value="NT_sf"/>
</dbReference>
<dbReference type="HOGENOM" id="CLU_086407_4_1_6"/>